<feature type="domain" description="ChrR-like cupin" evidence="2">
    <location>
        <begin position="12"/>
        <end position="96"/>
    </location>
</feature>
<dbReference type="InterPro" id="IPR025979">
    <property type="entry name" value="ChrR-like_cupin_dom"/>
</dbReference>
<evidence type="ECO:0000313" key="4">
    <source>
        <dbReference type="Proteomes" id="UP000325516"/>
    </source>
</evidence>
<dbReference type="InterPro" id="IPR014710">
    <property type="entry name" value="RmlC-like_jellyroll"/>
</dbReference>
<gene>
    <name evidence="3" type="ORF">F6J85_05235</name>
</gene>
<dbReference type="EMBL" id="CP044232">
    <property type="protein sequence ID" value="QEW02563.1"/>
    <property type="molecule type" value="Genomic_DNA"/>
</dbReference>
<organism evidence="3 4">
    <name type="scientific">Microbacterium lushaniae</name>
    <dbReference type="NCBI Taxonomy" id="2614639"/>
    <lineage>
        <taxon>Bacteria</taxon>
        <taxon>Bacillati</taxon>
        <taxon>Actinomycetota</taxon>
        <taxon>Actinomycetes</taxon>
        <taxon>Micrococcales</taxon>
        <taxon>Microbacteriaceae</taxon>
        <taxon>Microbacterium</taxon>
    </lineage>
</organism>
<evidence type="ECO:0000256" key="1">
    <source>
        <dbReference type="SAM" id="MobiDB-lite"/>
    </source>
</evidence>
<feature type="region of interest" description="Disordered" evidence="1">
    <location>
        <begin position="89"/>
        <end position="117"/>
    </location>
</feature>
<dbReference type="KEGG" id="mlz:F6J85_05235"/>
<dbReference type="Proteomes" id="UP000325516">
    <property type="component" value="Chromosome"/>
</dbReference>
<name>A0A5J6L1X3_9MICO</name>
<accession>A0A5J6L1X3</accession>
<dbReference type="Gene3D" id="2.60.120.10">
    <property type="entry name" value="Jelly Rolls"/>
    <property type="match status" value="1"/>
</dbReference>
<dbReference type="RefSeq" id="WP_150924131.1">
    <property type="nucleotide sequence ID" value="NZ_CP044232.1"/>
</dbReference>
<dbReference type="SUPFAM" id="SSF51182">
    <property type="entry name" value="RmlC-like cupins"/>
    <property type="match status" value="1"/>
</dbReference>
<reference evidence="4" key="1">
    <citation type="submission" date="2019-09" db="EMBL/GenBank/DDBJ databases">
        <title>Mumia zhuanghuii sp. nov. isolated from the intestinal contents of plateau pika (Ochotona curzoniae) in the Qinghai-Tibet plateau of China.</title>
        <authorList>
            <person name="Tian Z."/>
        </authorList>
    </citation>
    <scope>NUCLEOTIDE SEQUENCE [LARGE SCALE GENOMIC DNA]</scope>
    <source>
        <strain evidence="4">L-031</strain>
    </source>
</reference>
<dbReference type="Pfam" id="PF12973">
    <property type="entry name" value="Cupin_7"/>
    <property type="match status" value="1"/>
</dbReference>
<evidence type="ECO:0000313" key="3">
    <source>
        <dbReference type="EMBL" id="QEW02563.1"/>
    </source>
</evidence>
<dbReference type="AlphaFoldDB" id="A0A5J6L1X3"/>
<keyword evidence="4" id="KW-1185">Reference proteome</keyword>
<dbReference type="InterPro" id="IPR011051">
    <property type="entry name" value="RmlC_Cupin_sf"/>
</dbReference>
<sequence length="117" mass="12597">MTEHSPAPADIQVVRIDELPTFEVTPGITGRLLPATDLIRAWAYDFAPGTRWPTTDHHVLEERYYVASGEIDDNGTTYPAGTYVVFSPGTSHRPGSTAGGRMIGLSDARDPGEPVTG</sequence>
<evidence type="ECO:0000259" key="2">
    <source>
        <dbReference type="Pfam" id="PF12973"/>
    </source>
</evidence>
<proteinExistence type="predicted"/>
<feature type="compositionally biased region" description="Basic and acidic residues" evidence="1">
    <location>
        <begin position="107"/>
        <end position="117"/>
    </location>
</feature>
<protein>
    <submittedName>
        <fullName evidence="3">Anti-sigma factor</fullName>
    </submittedName>
</protein>